<gene>
    <name evidence="1" type="ORF">ERJ70_04700</name>
</gene>
<evidence type="ECO:0000313" key="1">
    <source>
        <dbReference type="EMBL" id="QTM98656.1"/>
    </source>
</evidence>
<organism evidence="1 2">
    <name type="scientific">Sediminibacillus dalangtanensis</name>
    <dbReference type="NCBI Taxonomy" id="2729421"/>
    <lineage>
        <taxon>Bacteria</taxon>
        <taxon>Bacillati</taxon>
        <taxon>Bacillota</taxon>
        <taxon>Bacilli</taxon>
        <taxon>Bacillales</taxon>
        <taxon>Bacillaceae</taxon>
        <taxon>Sediminibacillus</taxon>
    </lineage>
</organism>
<keyword evidence="2" id="KW-1185">Reference proteome</keyword>
<accession>A0ABX7VPV1</accession>
<sequence length="133" mass="14572">MQKRTSYVDTIYVNSVAYSSIFEIGDVGSIRAKMLAIAVQEEGITKKGDVPVEFADFPVFSKQSAALPPAPLVRQTTIHHRPKICVGNISVLGVSASSTVQLGSLNVLDTEARIKHIRILREEQNNSPVNTMY</sequence>
<name>A0ABX7VPV1_9BACI</name>
<dbReference type="RefSeq" id="WP_209367525.1">
    <property type="nucleotide sequence ID" value="NZ_CP046956.1"/>
</dbReference>
<dbReference type="EMBL" id="CP046956">
    <property type="protein sequence ID" value="QTM98656.1"/>
    <property type="molecule type" value="Genomic_DNA"/>
</dbReference>
<reference evidence="1 2" key="1">
    <citation type="submission" date="2019-12" db="EMBL/GenBank/DDBJ databases">
        <title>The whole genome sequencing of a strain isolated from a Mars analog, Dalangtan Playa.</title>
        <authorList>
            <person name="Huang T."/>
        </authorList>
    </citation>
    <scope>NUCLEOTIDE SEQUENCE [LARGE SCALE GENOMIC DNA]</scope>
    <source>
        <strain evidence="1 2">DP4-553-S</strain>
    </source>
</reference>
<evidence type="ECO:0000313" key="2">
    <source>
        <dbReference type="Proteomes" id="UP000665043"/>
    </source>
</evidence>
<protein>
    <submittedName>
        <fullName evidence="1">Spore germination protein GerPE</fullName>
    </submittedName>
</protein>
<dbReference type="InterPro" id="IPR024496">
    <property type="entry name" value="Spore_germ_GerPE"/>
</dbReference>
<dbReference type="Pfam" id="PF10970">
    <property type="entry name" value="GerPE"/>
    <property type="match status" value="1"/>
</dbReference>
<dbReference type="Proteomes" id="UP000665043">
    <property type="component" value="Chromosome"/>
</dbReference>
<proteinExistence type="predicted"/>